<accession>A0A0A8ZA71</accession>
<dbReference type="EMBL" id="GBRH01266123">
    <property type="protein sequence ID" value="JAD31772.1"/>
    <property type="molecule type" value="Transcribed_RNA"/>
</dbReference>
<evidence type="ECO:0000313" key="1">
    <source>
        <dbReference type="EMBL" id="JAD31772.1"/>
    </source>
</evidence>
<reference evidence="1" key="1">
    <citation type="submission" date="2014-09" db="EMBL/GenBank/DDBJ databases">
        <authorList>
            <person name="Magalhaes I.L.F."/>
            <person name="Oliveira U."/>
            <person name="Santos F.R."/>
            <person name="Vidigal T.H.D.A."/>
            <person name="Brescovit A.D."/>
            <person name="Santos A.J."/>
        </authorList>
    </citation>
    <scope>NUCLEOTIDE SEQUENCE</scope>
    <source>
        <tissue evidence="1">Shoot tissue taken approximately 20 cm above the soil surface</tissue>
    </source>
</reference>
<reference evidence="1" key="2">
    <citation type="journal article" date="2015" name="Data Brief">
        <title>Shoot transcriptome of the giant reed, Arundo donax.</title>
        <authorList>
            <person name="Barrero R.A."/>
            <person name="Guerrero F.D."/>
            <person name="Moolhuijzen P."/>
            <person name="Goolsby J.A."/>
            <person name="Tidwell J."/>
            <person name="Bellgard S.E."/>
            <person name="Bellgard M.I."/>
        </authorList>
    </citation>
    <scope>NUCLEOTIDE SEQUENCE</scope>
    <source>
        <tissue evidence="1">Shoot tissue taken approximately 20 cm above the soil surface</tissue>
    </source>
</reference>
<sequence>MDCLGAGCRV</sequence>
<organism evidence="1">
    <name type="scientific">Arundo donax</name>
    <name type="common">Giant reed</name>
    <name type="synonym">Donax arundinaceus</name>
    <dbReference type="NCBI Taxonomy" id="35708"/>
    <lineage>
        <taxon>Eukaryota</taxon>
        <taxon>Viridiplantae</taxon>
        <taxon>Streptophyta</taxon>
        <taxon>Embryophyta</taxon>
        <taxon>Tracheophyta</taxon>
        <taxon>Spermatophyta</taxon>
        <taxon>Magnoliopsida</taxon>
        <taxon>Liliopsida</taxon>
        <taxon>Poales</taxon>
        <taxon>Poaceae</taxon>
        <taxon>PACMAD clade</taxon>
        <taxon>Arundinoideae</taxon>
        <taxon>Arundineae</taxon>
        <taxon>Arundo</taxon>
    </lineage>
</organism>
<proteinExistence type="predicted"/>
<protein>
    <submittedName>
        <fullName evidence="1">Uncharacterized protein</fullName>
    </submittedName>
</protein>
<name>A0A0A8ZA71_ARUDO</name>